<name>A0A6A6HLN9_VIRVR</name>
<feature type="compositionally biased region" description="Acidic residues" evidence="1">
    <location>
        <begin position="181"/>
        <end position="194"/>
    </location>
</feature>
<sequence length="284" mass="31669">MTRAWFLCPSPPRTSSGTSVPVNGLTFKLNINRISSALDPARAIISSAMKRGRSADDVDGDATAFFASKKQRLHLQLFTSRLSTPYAAPSSYIVGQGDSKIAVWAKQRGFGVESQGRDLRRVASINMMKKRVSNENHAAGLKNSTEETLQGLQRRPHARPHSAPPFAIPPSPLGVSNYTALDDEDPFSEQDIPDPDNQRKNEIYSDFNILDPVERDPERAAEEDELHSVFARVPLEISYSQLQREEKMVVDVVGQVERPPSPPDLLREVLREKEKQGETSFMEL</sequence>
<dbReference type="EMBL" id="ML991774">
    <property type="protein sequence ID" value="KAF2238901.1"/>
    <property type="molecule type" value="Genomic_DNA"/>
</dbReference>
<proteinExistence type="predicted"/>
<organism evidence="2 3">
    <name type="scientific">Viridothelium virens</name>
    <name type="common">Speckled blister lichen</name>
    <name type="synonym">Trypethelium virens</name>
    <dbReference type="NCBI Taxonomy" id="1048519"/>
    <lineage>
        <taxon>Eukaryota</taxon>
        <taxon>Fungi</taxon>
        <taxon>Dikarya</taxon>
        <taxon>Ascomycota</taxon>
        <taxon>Pezizomycotina</taxon>
        <taxon>Dothideomycetes</taxon>
        <taxon>Dothideomycetes incertae sedis</taxon>
        <taxon>Trypetheliales</taxon>
        <taxon>Trypetheliaceae</taxon>
        <taxon>Viridothelium</taxon>
    </lineage>
</organism>
<feature type="compositionally biased region" description="Pro residues" evidence="1">
    <location>
        <begin position="162"/>
        <end position="172"/>
    </location>
</feature>
<dbReference type="Proteomes" id="UP000800092">
    <property type="component" value="Unassembled WGS sequence"/>
</dbReference>
<gene>
    <name evidence="2" type="ORF">EV356DRAFT_223214</name>
</gene>
<dbReference type="OrthoDB" id="5387995at2759"/>
<evidence type="ECO:0000313" key="2">
    <source>
        <dbReference type="EMBL" id="KAF2238901.1"/>
    </source>
</evidence>
<accession>A0A6A6HLN9</accession>
<feature type="region of interest" description="Disordered" evidence="1">
    <location>
        <begin position="148"/>
        <end position="201"/>
    </location>
</feature>
<reference evidence="2" key="1">
    <citation type="journal article" date="2020" name="Stud. Mycol.">
        <title>101 Dothideomycetes genomes: a test case for predicting lifestyles and emergence of pathogens.</title>
        <authorList>
            <person name="Haridas S."/>
            <person name="Albert R."/>
            <person name="Binder M."/>
            <person name="Bloem J."/>
            <person name="Labutti K."/>
            <person name="Salamov A."/>
            <person name="Andreopoulos B."/>
            <person name="Baker S."/>
            <person name="Barry K."/>
            <person name="Bills G."/>
            <person name="Bluhm B."/>
            <person name="Cannon C."/>
            <person name="Castanera R."/>
            <person name="Culley D."/>
            <person name="Daum C."/>
            <person name="Ezra D."/>
            <person name="Gonzalez J."/>
            <person name="Henrissat B."/>
            <person name="Kuo A."/>
            <person name="Liang C."/>
            <person name="Lipzen A."/>
            <person name="Lutzoni F."/>
            <person name="Magnuson J."/>
            <person name="Mondo S."/>
            <person name="Nolan M."/>
            <person name="Ohm R."/>
            <person name="Pangilinan J."/>
            <person name="Park H.-J."/>
            <person name="Ramirez L."/>
            <person name="Alfaro M."/>
            <person name="Sun H."/>
            <person name="Tritt A."/>
            <person name="Yoshinaga Y."/>
            <person name="Zwiers L.-H."/>
            <person name="Turgeon B."/>
            <person name="Goodwin S."/>
            <person name="Spatafora J."/>
            <person name="Crous P."/>
            <person name="Grigoriev I."/>
        </authorList>
    </citation>
    <scope>NUCLEOTIDE SEQUENCE</scope>
    <source>
        <strain evidence="2">Tuck. ex Michener</strain>
    </source>
</reference>
<dbReference type="AlphaFoldDB" id="A0A6A6HLN9"/>
<protein>
    <submittedName>
        <fullName evidence="2">Uncharacterized protein</fullName>
    </submittedName>
</protein>
<keyword evidence="3" id="KW-1185">Reference proteome</keyword>
<evidence type="ECO:0000256" key="1">
    <source>
        <dbReference type="SAM" id="MobiDB-lite"/>
    </source>
</evidence>
<evidence type="ECO:0000313" key="3">
    <source>
        <dbReference type="Proteomes" id="UP000800092"/>
    </source>
</evidence>